<dbReference type="InterPro" id="IPR006034">
    <property type="entry name" value="Asparaginase/glutaminase-like"/>
</dbReference>
<dbReference type="InterPro" id="IPR037152">
    <property type="entry name" value="L-asparaginase_N_sf"/>
</dbReference>
<dbReference type="GO" id="GO:0006528">
    <property type="term" value="P:asparagine metabolic process"/>
    <property type="evidence" value="ECO:0007669"/>
    <property type="project" value="InterPro"/>
</dbReference>
<dbReference type="GO" id="GO:0004067">
    <property type="term" value="F:asparaginase activity"/>
    <property type="evidence" value="ECO:0007669"/>
    <property type="project" value="UniProtKB-UniRule"/>
</dbReference>
<dbReference type="RefSeq" id="WP_132005270.1">
    <property type="nucleotide sequence ID" value="NZ_JBHUNN010000002.1"/>
</dbReference>
<dbReference type="PANTHER" id="PTHR11707:SF28">
    <property type="entry name" value="60 KDA LYSOPHOSPHOLIPASE"/>
    <property type="match status" value="1"/>
</dbReference>
<evidence type="ECO:0000259" key="7">
    <source>
        <dbReference type="Pfam" id="PF17763"/>
    </source>
</evidence>
<dbReference type="Pfam" id="PF00710">
    <property type="entry name" value="Asparaginase"/>
    <property type="match status" value="1"/>
</dbReference>
<dbReference type="AlphaFoldDB" id="A0A4R2GUX8"/>
<dbReference type="Gene3D" id="3.40.50.1170">
    <property type="entry name" value="L-asparaginase, N-terminal domain"/>
    <property type="match status" value="1"/>
</dbReference>
<dbReference type="EMBL" id="SLWL01000004">
    <property type="protein sequence ID" value="TCO14285.1"/>
    <property type="molecule type" value="Genomic_DNA"/>
</dbReference>
<dbReference type="Gene3D" id="3.40.50.40">
    <property type="match status" value="1"/>
</dbReference>
<evidence type="ECO:0000313" key="9">
    <source>
        <dbReference type="Proteomes" id="UP000294881"/>
    </source>
</evidence>
<dbReference type="InterPro" id="IPR020827">
    <property type="entry name" value="Asparaginase/glutaminase_AS1"/>
</dbReference>
<feature type="active site" evidence="5">
    <location>
        <position position="14"/>
    </location>
</feature>
<proteinExistence type="inferred from homology"/>
<dbReference type="PIRSF" id="PIRSF001220">
    <property type="entry name" value="L-ASNase_gatD"/>
    <property type="match status" value="1"/>
</dbReference>
<dbReference type="InterPro" id="IPR027473">
    <property type="entry name" value="L-asparaginase_C"/>
</dbReference>
<dbReference type="PRINTS" id="PR00139">
    <property type="entry name" value="ASNGLNASE"/>
</dbReference>
<evidence type="ECO:0000256" key="2">
    <source>
        <dbReference type="ARBA" id="ARBA00022801"/>
    </source>
</evidence>
<feature type="binding site" evidence="4">
    <location>
        <position position="58"/>
    </location>
    <ligand>
        <name>substrate</name>
    </ligand>
</feature>
<keyword evidence="9" id="KW-1185">Reference proteome</keyword>
<feature type="active site" description="O-isoaspartyl threonine intermediate" evidence="3">
    <location>
        <position position="14"/>
    </location>
</feature>
<feature type="domain" description="Asparaginase/glutaminase C-terminal" evidence="7">
    <location>
        <begin position="224"/>
        <end position="338"/>
    </location>
</feature>
<dbReference type="InterPro" id="IPR036152">
    <property type="entry name" value="Asp/glu_Ase-like_sf"/>
</dbReference>
<organism evidence="8 9">
    <name type="scientific">Camelimonas lactis</name>
    <dbReference type="NCBI Taxonomy" id="659006"/>
    <lineage>
        <taxon>Bacteria</taxon>
        <taxon>Pseudomonadati</taxon>
        <taxon>Pseudomonadota</taxon>
        <taxon>Alphaproteobacteria</taxon>
        <taxon>Hyphomicrobiales</taxon>
        <taxon>Chelatococcaceae</taxon>
        <taxon>Camelimonas</taxon>
    </lineage>
</organism>
<name>A0A4R2GUX8_9HYPH</name>
<dbReference type="PROSITE" id="PS00144">
    <property type="entry name" value="ASN_GLN_ASE_1"/>
    <property type="match status" value="1"/>
</dbReference>
<feature type="binding site" evidence="4">
    <location>
        <begin position="90"/>
        <end position="91"/>
    </location>
    <ligand>
        <name>substrate</name>
    </ligand>
</feature>
<dbReference type="PIRSF" id="PIRSF500176">
    <property type="entry name" value="L_ASNase"/>
    <property type="match status" value="1"/>
</dbReference>
<evidence type="ECO:0000256" key="1">
    <source>
        <dbReference type="ARBA" id="ARBA00010518"/>
    </source>
</evidence>
<dbReference type="SMART" id="SM00870">
    <property type="entry name" value="Asparaginase"/>
    <property type="match status" value="1"/>
</dbReference>
<dbReference type="InterPro" id="IPR040919">
    <property type="entry name" value="Asparaginase_C"/>
</dbReference>
<comment type="similarity">
    <text evidence="1">Belongs to the asparaginase 1 family.</text>
</comment>
<evidence type="ECO:0000256" key="5">
    <source>
        <dbReference type="PROSITE-ProRule" id="PRU10099"/>
    </source>
</evidence>
<comment type="caution">
    <text evidence="8">The sequence shown here is derived from an EMBL/GenBank/DDBJ whole genome shotgun (WGS) entry which is preliminary data.</text>
</comment>
<reference evidence="8 9" key="1">
    <citation type="submission" date="2019-03" db="EMBL/GenBank/DDBJ databases">
        <title>Genomic Encyclopedia of Type Strains, Phase IV (KMG-IV): sequencing the most valuable type-strain genomes for metagenomic binning, comparative biology and taxonomic classification.</title>
        <authorList>
            <person name="Goeker M."/>
        </authorList>
    </citation>
    <scope>NUCLEOTIDE SEQUENCE [LARGE SCALE GENOMIC DNA]</scope>
    <source>
        <strain evidence="8 9">DSM 22958</strain>
    </source>
</reference>
<dbReference type="PROSITE" id="PS51732">
    <property type="entry name" value="ASN_GLN_ASE_3"/>
    <property type="match status" value="1"/>
</dbReference>
<feature type="domain" description="L-asparaginase N-terminal" evidence="6">
    <location>
        <begin position="6"/>
        <end position="193"/>
    </location>
</feature>
<gene>
    <name evidence="8" type="ORF">EV666_104238</name>
</gene>
<keyword evidence="2" id="KW-0378">Hydrolase</keyword>
<dbReference type="InterPro" id="IPR004550">
    <property type="entry name" value="AsnASE_II"/>
</dbReference>
<dbReference type="Pfam" id="PF17763">
    <property type="entry name" value="Asparaginase_C"/>
    <property type="match status" value="1"/>
</dbReference>
<dbReference type="SFLD" id="SFLDS00057">
    <property type="entry name" value="Glutaminase/Asparaginase"/>
    <property type="match status" value="1"/>
</dbReference>
<evidence type="ECO:0000313" key="8">
    <source>
        <dbReference type="EMBL" id="TCO14285.1"/>
    </source>
</evidence>
<sequence>MKRPTVLLIATGGTIAMTPRADGAGVAPTLDAADLAAAVPGLMAAASVIPVALARKPSASLTLADLTAVATLAREHLAGDVDGVVIAQGTDTIEETAFVLSLLLPAGKPVVVTGAMRPPATAGADGPANLLAAVTVAAAPAAHGLGPVVVLNDEIHAALLVQKGHTALTSAFVSPGFGPLGLVAEGRVRILLRPAAPPVLAGLLGRAPEELLADLAVEAPPPAVALLRIGLGDDGRLLAAAPELGFAGVVIEGAGAGHVPERLADLVSRVAARMPVILGSRVSAGPVFSATYGYPGSEIDLLQRGVIGAGMLSGLKARLLLQLLLRAGADAGQIRAAFAACGG</sequence>
<dbReference type="SUPFAM" id="SSF53774">
    <property type="entry name" value="Glutaminase/Asparaginase"/>
    <property type="match status" value="1"/>
</dbReference>
<dbReference type="PANTHER" id="PTHR11707">
    <property type="entry name" value="L-ASPARAGINASE"/>
    <property type="match status" value="1"/>
</dbReference>
<accession>A0A4R2GUX8</accession>
<dbReference type="Proteomes" id="UP000294881">
    <property type="component" value="Unassembled WGS sequence"/>
</dbReference>
<evidence type="ECO:0000256" key="4">
    <source>
        <dbReference type="PIRSR" id="PIRSR001220-2"/>
    </source>
</evidence>
<dbReference type="InterPro" id="IPR027474">
    <property type="entry name" value="L-asparaginase_N"/>
</dbReference>
<evidence type="ECO:0000259" key="6">
    <source>
        <dbReference type="Pfam" id="PF00710"/>
    </source>
</evidence>
<dbReference type="CDD" id="cd08964">
    <property type="entry name" value="L-asparaginase_II"/>
    <property type="match status" value="1"/>
</dbReference>
<protein>
    <submittedName>
        <fullName evidence="8">L-asparaginase</fullName>
    </submittedName>
</protein>
<dbReference type="OrthoDB" id="9788068at2"/>
<evidence type="ECO:0000256" key="3">
    <source>
        <dbReference type="PIRSR" id="PIRSR001220-1"/>
    </source>
</evidence>
<dbReference type="FunFam" id="3.40.50.1170:FF:000001">
    <property type="entry name" value="L-asparaginase 2"/>
    <property type="match status" value="1"/>
</dbReference>